<gene>
    <name evidence="2" type="ORF">OCBIM_22023232mg</name>
</gene>
<accession>A0A0L8H3Y7</accession>
<dbReference type="EMBL" id="KQ419378">
    <property type="protein sequence ID" value="KOF83774.1"/>
    <property type="molecule type" value="Genomic_DNA"/>
</dbReference>
<sequence>DDDDDDVDDDDYDDDIDDDDHDDDDVDDDITISFLPTNTQRTDKDCTKNRI</sequence>
<evidence type="ECO:0000313" key="2">
    <source>
        <dbReference type="EMBL" id="KOF83774.1"/>
    </source>
</evidence>
<organism evidence="2">
    <name type="scientific">Octopus bimaculoides</name>
    <name type="common">California two-spotted octopus</name>
    <dbReference type="NCBI Taxonomy" id="37653"/>
    <lineage>
        <taxon>Eukaryota</taxon>
        <taxon>Metazoa</taxon>
        <taxon>Spiralia</taxon>
        <taxon>Lophotrochozoa</taxon>
        <taxon>Mollusca</taxon>
        <taxon>Cephalopoda</taxon>
        <taxon>Coleoidea</taxon>
        <taxon>Octopodiformes</taxon>
        <taxon>Octopoda</taxon>
        <taxon>Incirrata</taxon>
        <taxon>Octopodidae</taxon>
        <taxon>Octopus</taxon>
    </lineage>
</organism>
<feature type="compositionally biased region" description="Acidic residues" evidence="1">
    <location>
        <begin position="1"/>
        <end position="30"/>
    </location>
</feature>
<feature type="region of interest" description="Disordered" evidence="1">
    <location>
        <begin position="1"/>
        <end position="32"/>
    </location>
</feature>
<protein>
    <submittedName>
        <fullName evidence="2">Uncharacterized protein</fullName>
    </submittedName>
</protein>
<name>A0A0L8H3Y7_OCTBM</name>
<reference evidence="2" key="1">
    <citation type="submission" date="2015-07" db="EMBL/GenBank/DDBJ databases">
        <title>MeaNS - Measles Nucleotide Surveillance Program.</title>
        <authorList>
            <person name="Tran T."/>
            <person name="Druce J."/>
        </authorList>
    </citation>
    <scope>NUCLEOTIDE SEQUENCE</scope>
    <source>
        <strain evidence="2">UCB-OBI-ISO-001</strain>
        <tissue evidence="2">Gonad</tissue>
    </source>
</reference>
<feature type="non-terminal residue" evidence="2">
    <location>
        <position position="1"/>
    </location>
</feature>
<evidence type="ECO:0000256" key="1">
    <source>
        <dbReference type="SAM" id="MobiDB-lite"/>
    </source>
</evidence>
<dbReference type="AlphaFoldDB" id="A0A0L8H3Y7"/>
<proteinExistence type="predicted"/>